<dbReference type="OMA" id="GAWWEEC"/>
<evidence type="ECO:0000259" key="10">
    <source>
        <dbReference type="Pfam" id="PF13359"/>
    </source>
</evidence>
<feature type="compositionally biased region" description="Basic and acidic residues" evidence="8">
    <location>
        <begin position="355"/>
        <end position="374"/>
    </location>
</feature>
<keyword evidence="4" id="KW-0540">Nuclease</keyword>
<evidence type="ECO:0000256" key="8">
    <source>
        <dbReference type="SAM" id="MobiDB-lite"/>
    </source>
</evidence>
<dbReference type="InterPro" id="IPR045249">
    <property type="entry name" value="HARBI1-like"/>
</dbReference>
<keyword evidence="9" id="KW-1133">Transmembrane helix</keyword>
<dbReference type="PANTHER" id="PTHR22930">
    <property type="match status" value="1"/>
</dbReference>
<evidence type="ECO:0000256" key="6">
    <source>
        <dbReference type="ARBA" id="ARBA00022801"/>
    </source>
</evidence>
<evidence type="ECO:0000256" key="7">
    <source>
        <dbReference type="ARBA" id="ARBA00023242"/>
    </source>
</evidence>
<keyword evidence="5" id="KW-0479">Metal-binding</keyword>
<evidence type="ECO:0000256" key="1">
    <source>
        <dbReference type="ARBA" id="ARBA00001968"/>
    </source>
</evidence>
<keyword evidence="12" id="KW-1185">Reference proteome</keyword>
<evidence type="ECO:0000256" key="9">
    <source>
        <dbReference type="SAM" id="Phobius"/>
    </source>
</evidence>
<evidence type="ECO:0000313" key="12">
    <source>
        <dbReference type="Proteomes" id="UP000472265"/>
    </source>
</evidence>
<comment type="subcellular location">
    <subcellularLocation>
        <location evidence="2">Nucleus</location>
    </subcellularLocation>
</comment>
<sequence length="399" mass="45733">SSCSLLCVEYCLRQICERVISRRRKRRKKIHILMMALCGAIAATSIQRSIWMRRRSREWWDRDVAGYTEQDFFQNFIMSRNTFHHICQRLSPRPSRRDTAFRRSISLRKRVGVGLYWLATGAGYRTLANLFGIAKSSVCAIVHDFCKVVHHVLMPDYIKLPQGDDLQEVLQGFRQRWGFPQCAGAIDGSHIPIIAPKESHVDYFNRKGWHSVLLQGVVDHQFCFTNIFTGWPGSVHDARVLKNSRIYGMAERGELFPAVEINGVQVPIMLLGDPAYPLRTWLLKGYTDTGTLTDQQRHFNERYSRARMTVECAFGRLKGRWRCLGKRLDVDISSVPAIISACCTLHNICEKHGEAHEEPAQAAPQDERTADRGAQDAAHPARVREALTELFYSQLYIII</sequence>
<evidence type="ECO:0000256" key="3">
    <source>
        <dbReference type="ARBA" id="ARBA00006958"/>
    </source>
</evidence>
<comment type="cofactor">
    <cofactor evidence="1">
        <name>a divalent metal cation</name>
        <dbReference type="ChEBI" id="CHEBI:60240"/>
    </cofactor>
</comment>
<feature type="transmembrane region" description="Helical" evidence="9">
    <location>
        <begin position="30"/>
        <end position="51"/>
    </location>
</feature>
<reference evidence="11" key="2">
    <citation type="submission" date="2025-08" db="UniProtKB">
        <authorList>
            <consortium name="Ensembl"/>
        </authorList>
    </citation>
    <scope>IDENTIFICATION</scope>
</reference>
<evidence type="ECO:0000256" key="5">
    <source>
        <dbReference type="ARBA" id="ARBA00022723"/>
    </source>
</evidence>
<proteinExistence type="inferred from homology"/>
<dbReference type="AlphaFoldDB" id="A0A671TP28"/>
<feature type="region of interest" description="Disordered" evidence="8">
    <location>
        <begin position="355"/>
        <end position="379"/>
    </location>
</feature>
<feature type="domain" description="DDE Tnp4" evidence="10">
    <location>
        <begin position="186"/>
        <end position="347"/>
    </location>
</feature>
<comment type="similarity">
    <text evidence="3">Belongs to the HARBI1 family.</text>
</comment>
<dbReference type="Pfam" id="PF13359">
    <property type="entry name" value="DDE_Tnp_4"/>
    <property type="match status" value="1"/>
</dbReference>
<dbReference type="InterPro" id="IPR027806">
    <property type="entry name" value="HARBI1_dom"/>
</dbReference>
<evidence type="ECO:0000313" key="11">
    <source>
        <dbReference type="Ensembl" id="ENSSAUP00010003699.1"/>
    </source>
</evidence>
<dbReference type="GO" id="GO:0046872">
    <property type="term" value="F:metal ion binding"/>
    <property type="evidence" value="ECO:0007669"/>
    <property type="project" value="UniProtKB-KW"/>
</dbReference>
<dbReference type="GeneTree" id="ENSGT00940000166756"/>
<name>A0A671TP28_SPAAU</name>
<dbReference type="Ensembl" id="ENSSAUT00010003992.1">
    <property type="protein sequence ID" value="ENSSAUP00010003699.1"/>
    <property type="gene ID" value="ENSSAUG00010001948.1"/>
</dbReference>
<dbReference type="GO" id="GO:0016787">
    <property type="term" value="F:hydrolase activity"/>
    <property type="evidence" value="ECO:0007669"/>
    <property type="project" value="UniProtKB-KW"/>
</dbReference>
<keyword evidence="9" id="KW-0472">Membrane</keyword>
<dbReference type="Proteomes" id="UP000472265">
    <property type="component" value="Chromosome 13"/>
</dbReference>
<evidence type="ECO:0000256" key="2">
    <source>
        <dbReference type="ARBA" id="ARBA00004123"/>
    </source>
</evidence>
<dbReference type="GO" id="GO:0005634">
    <property type="term" value="C:nucleus"/>
    <property type="evidence" value="ECO:0007669"/>
    <property type="project" value="UniProtKB-SubCell"/>
</dbReference>
<evidence type="ECO:0000256" key="4">
    <source>
        <dbReference type="ARBA" id="ARBA00022722"/>
    </source>
</evidence>
<accession>A0A671TP28</accession>
<keyword evidence="7" id="KW-0539">Nucleus</keyword>
<protein>
    <recommendedName>
        <fullName evidence="10">DDE Tnp4 domain-containing protein</fullName>
    </recommendedName>
</protein>
<reference evidence="11" key="1">
    <citation type="submission" date="2021-04" db="EMBL/GenBank/DDBJ databases">
        <authorList>
            <consortium name="Wellcome Sanger Institute Data Sharing"/>
        </authorList>
    </citation>
    <scope>NUCLEOTIDE SEQUENCE [LARGE SCALE GENOMIC DNA]</scope>
</reference>
<dbReference type="GO" id="GO:0004518">
    <property type="term" value="F:nuclease activity"/>
    <property type="evidence" value="ECO:0007669"/>
    <property type="project" value="UniProtKB-KW"/>
</dbReference>
<keyword evidence="6" id="KW-0378">Hydrolase</keyword>
<keyword evidence="9" id="KW-0812">Transmembrane</keyword>
<dbReference type="PANTHER" id="PTHR22930:SF206">
    <property type="entry name" value="NUCLEASE HARBI1"/>
    <property type="match status" value="1"/>
</dbReference>
<organism evidence="11 12">
    <name type="scientific">Sparus aurata</name>
    <name type="common">Gilthead sea bream</name>
    <dbReference type="NCBI Taxonomy" id="8175"/>
    <lineage>
        <taxon>Eukaryota</taxon>
        <taxon>Metazoa</taxon>
        <taxon>Chordata</taxon>
        <taxon>Craniata</taxon>
        <taxon>Vertebrata</taxon>
        <taxon>Euteleostomi</taxon>
        <taxon>Actinopterygii</taxon>
        <taxon>Neopterygii</taxon>
        <taxon>Teleostei</taxon>
        <taxon>Neoteleostei</taxon>
        <taxon>Acanthomorphata</taxon>
        <taxon>Eupercaria</taxon>
        <taxon>Spariformes</taxon>
        <taxon>Sparidae</taxon>
        <taxon>Sparus</taxon>
    </lineage>
</organism>
<dbReference type="InParanoid" id="A0A671TP28"/>
<reference evidence="11" key="3">
    <citation type="submission" date="2025-09" db="UniProtKB">
        <authorList>
            <consortium name="Ensembl"/>
        </authorList>
    </citation>
    <scope>IDENTIFICATION</scope>
</reference>